<dbReference type="GO" id="GO:0006417">
    <property type="term" value="P:regulation of translation"/>
    <property type="evidence" value="ECO:0007669"/>
    <property type="project" value="TreeGrafter"/>
</dbReference>
<gene>
    <name evidence="1" type="ORF">GH714_007147</name>
</gene>
<comment type="caution">
    <text evidence="1">The sequence shown here is derived from an EMBL/GenBank/DDBJ whole genome shotgun (WGS) entry which is preliminary data.</text>
</comment>
<sequence>MESDLGKLFIGGISWDTDEERLKEYFSNYGEVVEAVIMRDRTTGRARGFGFVVFVDPAVAERVIMDKHMIDGRTVEAKKAVPRDDQQILNRNTSSIHGSPGPGRTKKIFVGGLASTVTDSDFKKYFEQFGNITDVVVMYDHNTQRPRGFGFITYDSEDAVDRVLHKTFHELNGKMVEVKRAVPKELSPGPSRSPLMGYNYGLSRTNNFLNAYAQGYNMSSVGGFGMRMDSRFSPLASGRSGFPPFGTTGYGMGMNLEPGLSPNYGGGSNFGNSPGYGRMLSPYYSGNSTRYSTPIGYGVGNARNDSVMSPTTRNPWGNGGLNTAANPASPGAFLGSGSGSFGVSFGNSGVNWGPSHVSAQGGGSASGYTSGSMGYGSGGDSSYGLGGGGYGRTSGTGAAPTSSFAGSTGVYEGSYGDLYRSGSVYGDSSWRSGSGTPELDGTGSFGYGLGNIASDVTTKNSEGYIGSYGVTSRQSNRGIAT</sequence>
<evidence type="ECO:0000313" key="1">
    <source>
        <dbReference type="EMBL" id="KAF2285689.1"/>
    </source>
</evidence>
<keyword evidence="2" id="KW-1185">Reference proteome</keyword>
<accession>A0A6A6KDV6</accession>
<dbReference type="GO" id="GO:0003729">
    <property type="term" value="F:mRNA binding"/>
    <property type="evidence" value="ECO:0007669"/>
    <property type="project" value="TreeGrafter"/>
</dbReference>
<dbReference type="SUPFAM" id="SSF54928">
    <property type="entry name" value="RNA-binding domain, RBD"/>
    <property type="match status" value="2"/>
</dbReference>
<dbReference type="InterPro" id="IPR035979">
    <property type="entry name" value="RBD_domain_sf"/>
</dbReference>
<dbReference type="OrthoDB" id="1875751at2759"/>
<dbReference type="Proteomes" id="UP000467840">
    <property type="component" value="Chromosome 3"/>
</dbReference>
<reference evidence="1 2" key="1">
    <citation type="journal article" date="2020" name="Mol. Plant">
        <title>The Chromosome-Based Rubber Tree Genome Provides New Insights into Spurge Genome Evolution and Rubber Biosynthesis.</title>
        <authorList>
            <person name="Liu J."/>
            <person name="Shi C."/>
            <person name="Shi C.C."/>
            <person name="Li W."/>
            <person name="Zhang Q.J."/>
            <person name="Zhang Y."/>
            <person name="Li K."/>
            <person name="Lu H.F."/>
            <person name="Shi C."/>
            <person name="Zhu S.T."/>
            <person name="Xiao Z.Y."/>
            <person name="Nan H."/>
            <person name="Yue Y."/>
            <person name="Zhu X.G."/>
            <person name="Wu Y."/>
            <person name="Hong X.N."/>
            <person name="Fan G.Y."/>
            <person name="Tong Y."/>
            <person name="Zhang D."/>
            <person name="Mao C.L."/>
            <person name="Liu Y.L."/>
            <person name="Hao S.J."/>
            <person name="Liu W.Q."/>
            <person name="Lv M.Q."/>
            <person name="Zhang H.B."/>
            <person name="Liu Y."/>
            <person name="Hu-Tang G.R."/>
            <person name="Wang J.P."/>
            <person name="Wang J.H."/>
            <person name="Sun Y.H."/>
            <person name="Ni S.B."/>
            <person name="Chen W.B."/>
            <person name="Zhang X.C."/>
            <person name="Jiao Y.N."/>
            <person name="Eichler E.E."/>
            <person name="Li G.H."/>
            <person name="Liu X."/>
            <person name="Gao L.Z."/>
        </authorList>
    </citation>
    <scope>NUCLEOTIDE SEQUENCE [LARGE SCALE GENOMIC DNA]</scope>
    <source>
        <strain evidence="2">cv. GT1</strain>
        <tissue evidence="1">Leaf</tissue>
    </source>
</reference>
<dbReference type="PROSITE" id="PS50102">
    <property type="entry name" value="RRM"/>
    <property type="match status" value="2"/>
</dbReference>
<dbReference type="PANTHER" id="PTHR48032">
    <property type="entry name" value="RNA-BINDING PROTEIN MUSASHI HOMOLOG RBP6"/>
    <property type="match status" value="1"/>
</dbReference>
<dbReference type="AlphaFoldDB" id="A0A6A6KDV6"/>
<organism evidence="1 2">
    <name type="scientific">Hevea brasiliensis</name>
    <name type="common">Para rubber tree</name>
    <name type="synonym">Siphonia brasiliensis</name>
    <dbReference type="NCBI Taxonomy" id="3981"/>
    <lineage>
        <taxon>Eukaryota</taxon>
        <taxon>Viridiplantae</taxon>
        <taxon>Streptophyta</taxon>
        <taxon>Embryophyta</taxon>
        <taxon>Tracheophyta</taxon>
        <taxon>Spermatophyta</taxon>
        <taxon>Magnoliopsida</taxon>
        <taxon>eudicotyledons</taxon>
        <taxon>Gunneridae</taxon>
        <taxon>Pentapetalae</taxon>
        <taxon>rosids</taxon>
        <taxon>fabids</taxon>
        <taxon>Malpighiales</taxon>
        <taxon>Euphorbiaceae</taxon>
        <taxon>Crotonoideae</taxon>
        <taxon>Micrandreae</taxon>
        <taxon>Hevea</taxon>
    </lineage>
</organism>
<dbReference type="PANTHER" id="PTHR48032:SF6">
    <property type="entry name" value="RNA-BINDING (RRM_RBD_RNP MOTIFS) FAMILY PROTEIN"/>
    <property type="match status" value="1"/>
</dbReference>
<proteinExistence type="predicted"/>
<dbReference type="SMART" id="SM00360">
    <property type="entry name" value="RRM"/>
    <property type="match status" value="2"/>
</dbReference>
<dbReference type="Pfam" id="PF00076">
    <property type="entry name" value="RRM_1"/>
    <property type="match status" value="2"/>
</dbReference>
<dbReference type="Gene3D" id="3.30.70.330">
    <property type="match status" value="2"/>
</dbReference>
<dbReference type="CDD" id="cd12330">
    <property type="entry name" value="RRM2_Hrp1p"/>
    <property type="match status" value="1"/>
</dbReference>
<name>A0A6A6KDV6_HEVBR</name>
<dbReference type="InterPro" id="IPR012677">
    <property type="entry name" value="Nucleotide-bd_a/b_plait_sf"/>
</dbReference>
<dbReference type="FunFam" id="3.30.70.330:FF:000051">
    <property type="entry name" value="Heterogeneous nuclear ribonucleoprotein 1"/>
    <property type="match status" value="1"/>
</dbReference>
<evidence type="ECO:0000313" key="2">
    <source>
        <dbReference type="Proteomes" id="UP000467840"/>
    </source>
</evidence>
<dbReference type="CDD" id="cd12325">
    <property type="entry name" value="RRM1_hnRNPA_hnRNPD_like"/>
    <property type="match status" value="1"/>
</dbReference>
<dbReference type="EMBL" id="JAAGAX010000017">
    <property type="protein sequence ID" value="KAF2285689.1"/>
    <property type="molecule type" value="Genomic_DNA"/>
</dbReference>
<protein>
    <submittedName>
        <fullName evidence="1">Uncharacterized protein</fullName>
    </submittedName>
</protein>
<dbReference type="FunFam" id="3.30.70.330:FF:000102">
    <property type="entry name" value="Heterogeneous nuclear ribonucleoprotein 1"/>
    <property type="match status" value="1"/>
</dbReference>
<dbReference type="InterPro" id="IPR000504">
    <property type="entry name" value="RRM_dom"/>
</dbReference>